<dbReference type="RefSeq" id="WP_181601410.1">
    <property type="nucleotide sequence ID" value="NZ_CP059378.1"/>
</dbReference>
<sequence>MKINWEAISAIGQCLGSLGTFLAIVVALNQNRPKIKIRSIQDGLYRCKGDIYHPVEHIGENIVTITNIGMKPIKIVNVAYRLPNISITTTKEENEKLPKHLEVGESISIKFKLHKNDKKKVERLHLFYVIESSGDVYYENANSYIKIKRFMYLKFARFIPKHREVIIKLPK</sequence>
<keyword evidence="1" id="KW-1133">Transmembrane helix</keyword>
<protein>
    <submittedName>
        <fullName evidence="2">Uncharacterized protein</fullName>
    </submittedName>
</protein>
<dbReference type="AlphaFoldDB" id="A0A7D6ZWK4"/>
<keyword evidence="1" id="KW-0472">Membrane</keyword>
<dbReference type="Proteomes" id="UP000512286">
    <property type="component" value="Chromosome"/>
</dbReference>
<proteinExistence type="predicted"/>
<accession>A0A7D6ZWK4</accession>
<gene>
    <name evidence="2" type="ORF">HZF06_19270</name>
</gene>
<name>A0A7D6ZWK4_9CLOT</name>
<evidence type="ECO:0000313" key="2">
    <source>
        <dbReference type="EMBL" id="QLY79194.1"/>
    </source>
</evidence>
<dbReference type="EMBL" id="CP059378">
    <property type="protein sequence ID" value="QLY79194.1"/>
    <property type="molecule type" value="Genomic_DNA"/>
</dbReference>
<evidence type="ECO:0000313" key="3">
    <source>
        <dbReference type="Proteomes" id="UP000512286"/>
    </source>
</evidence>
<evidence type="ECO:0000256" key="1">
    <source>
        <dbReference type="SAM" id="Phobius"/>
    </source>
</evidence>
<feature type="transmembrane region" description="Helical" evidence="1">
    <location>
        <begin position="6"/>
        <end position="28"/>
    </location>
</feature>
<dbReference type="KEGG" id="cint:HZF06_19270"/>
<organism evidence="2 3">
    <name type="scientific">Clostridium intestinale</name>
    <dbReference type="NCBI Taxonomy" id="36845"/>
    <lineage>
        <taxon>Bacteria</taxon>
        <taxon>Bacillati</taxon>
        <taxon>Bacillota</taxon>
        <taxon>Clostridia</taxon>
        <taxon>Eubacteriales</taxon>
        <taxon>Clostridiaceae</taxon>
        <taxon>Clostridium</taxon>
    </lineage>
</organism>
<keyword evidence="1" id="KW-0812">Transmembrane</keyword>
<reference evidence="2 3" key="1">
    <citation type="submission" date="2020-07" db="EMBL/GenBank/DDBJ databases">
        <title>Electron transfer.</title>
        <authorList>
            <person name="Huang L."/>
            <person name="Liu X."/>
            <person name="Zhou S."/>
        </authorList>
    </citation>
    <scope>NUCLEOTIDE SEQUENCE [LARGE SCALE GENOMIC DNA]</scope>
    <source>
        <strain evidence="2 3">Lx1</strain>
    </source>
</reference>